<proteinExistence type="predicted"/>
<dbReference type="Proteomes" id="UP000436822">
    <property type="component" value="Unassembled WGS sequence"/>
</dbReference>
<dbReference type="AlphaFoldDB" id="A0A6N6JC70"/>
<gene>
    <name evidence="2" type="ORF">KIN_09870</name>
</gene>
<protein>
    <submittedName>
        <fullName evidence="2">Uncharacterized protein</fullName>
    </submittedName>
</protein>
<accession>A0A6N6JC70</accession>
<evidence type="ECO:0000313" key="2">
    <source>
        <dbReference type="EMBL" id="GFE63913.1"/>
    </source>
</evidence>
<evidence type="ECO:0000313" key="3">
    <source>
        <dbReference type="Proteomes" id="UP000436822"/>
    </source>
</evidence>
<feature type="region of interest" description="Disordered" evidence="1">
    <location>
        <begin position="1"/>
        <end position="73"/>
    </location>
</feature>
<organism evidence="2 3">
    <name type="scientific">Litoreibacter roseus</name>
    <dbReference type="NCBI Taxonomy" id="2601869"/>
    <lineage>
        <taxon>Bacteria</taxon>
        <taxon>Pseudomonadati</taxon>
        <taxon>Pseudomonadota</taxon>
        <taxon>Alphaproteobacteria</taxon>
        <taxon>Rhodobacterales</taxon>
        <taxon>Roseobacteraceae</taxon>
        <taxon>Litoreibacter</taxon>
    </lineage>
</organism>
<name>A0A6N6JC70_9RHOB</name>
<dbReference type="EMBL" id="BLJE01000001">
    <property type="protein sequence ID" value="GFE63913.1"/>
    <property type="molecule type" value="Genomic_DNA"/>
</dbReference>
<reference evidence="2 3" key="1">
    <citation type="submission" date="2019-12" db="EMBL/GenBank/DDBJ databases">
        <title>Litoreibacter badius sp. nov., a novel bacteriochlorophyll a-containing bacterium in the genus Litoreibacter.</title>
        <authorList>
            <person name="Kanamuro M."/>
            <person name="Takabe Y."/>
            <person name="Mori K."/>
            <person name="Takaichi S."/>
            <person name="Hanada S."/>
        </authorList>
    </citation>
    <scope>NUCLEOTIDE SEQUENCE [LARGE SCALE GENOMIC DNA]</scope>
    <source>
        <strain evidence="2 3">K6</strain>
    </source>
</reference>
<keyword evidence="3" id="KW-1185">Reference proteome</keyword>
<evidence type="ECO:0000256" key="1">
    <source>
        <dbReference type="SAM" id="MobiDB-lite"/>
    </source>
</evidence>
<comment type="caution">
    <text evidence="2">The sequence shown here is derived from an EMBL/GenBank/DDBJ whole genome shotgun (WGS) entry which is preliminary data.</text>
</comment>
<feature type="compositionally biased region" description="Basic and acidic residues" evidence="1">
    <location>
        <begin position="1"/>
        <end position="25"/>
    </location>
</feature>
<sequence length="73" mass="7906">MRSDNAMADRQRSQDGSKDTDKVMEEAAGIAGQGRDGGRLAREIGSTDELKRATERPAGATRVTKALKKEDDQ</sequence>